<dbReference type="KEGG" id="mass:CR152_31150"/>
<protein>
    <submittedName>
        <fullName evidence="2">GNAT family N-acetyltransferase</fullName>
    </submittedName>
</protein>
<organism evidence="2 3">
    <name type="scientific">Massilia violaceinigra</name>
    <dbReference type="NCBI Taxonomy" id="2045208"/>
    <lineage>
        <taxon>Bacteria</taxon>
        <taxon>Pseudomonadati</taxon>
        <taxon>Pseudomonadota</taxon>
        <taxon>Betaproteobacteria</taxon>
        <taxon>Burkholderiales</taxon>
        <taxon>Oxalobacteraceae</taxon>
        <taxon>Telluria group</taxon>
        <taxon>Massilia</taxon>
    </lineage>
</organism>
<keyword evidence="3" id="KW-1185">Reference proteome</keyword>
<dbReference type="OrthoDB" id="9801656at2"/>
<evidence type="ECO:0000313" key="2">
    <source>
        <dbReference type="EMBL" id="ATQ78478.1"/>
    </source>
</evidence>
<keyword evidence="2" id="KW-0808">Transferase</keyword>
<evidence type="ECO:0000259" key="1">
    <source>
        <dbReference type="PROSITE" id="PS51186"/>
    </source>
</evidence>
<dbReference type="PANTHER" id="PTHR43441:SF6">
    <property type="entry name" value="N-ACETYLTRANSFERASE DOMAIN-CONTAINING PROTEIN"/>
    <property type="match status" value="1"/>
</dbReference>
<dbReference type="CDD" id="cd04301">
    <property type="entry name" value="NAT_SF"/>
    <property type="match status" value="1"/>
</dbReference>
<dbReference type="RefSeq" id="WP_099881543.1">
    <property type="nucleotide sequence ID" value="NZ_CP024608.1"/>
</dbReference>
<reference evidence="2" key="1">
    <citation type="submission" date="2017-10" db="EMBL/GenBank/DDBJ databases">
        <title>Massilia psychrophilum sp. nov., a novel purple-pigmented bacterium isolated from Tianshan glacier, Xinjiang Municipality, China.</title>
        <authorList>
            <person name="Wang H."/>
        </authorList>
    </citation>
    <scope>NUCLEOTIDE SEQUENCE [LARGE SCALE GENOMIC DNA]</scope>
    <source>
        <strain evidence="2">B2</strain>
    </source>
</reference>
<dbReference type="SUPFAM" id="SSF55729">
    <property type="entry name" value="Acyl-CoA N-acyltransferases (Nat)"/>
    <property type="match status" value="1"/>
</dbReference>
<dbReference type="Gene3D" id="3.40.630.30">
    <property type="match status" value="1"/>
</dbReference>
<accession>A0A2D2DU27</accession>
<feature type="domain" description="N-acetyltransferase" evidence="1">
    <location>
        <begin position="11"/>
        <end position="163"/>
    </location>
</feature>
<name>A0A2D2DU27_9BURK</name>
<dbReference type="EMBL" id="CP024608">
    <property type="protein sequence ID" value="ATQ78478.1"/>
    <property type="molecule type" value="Genomic_DNA"/>
</dbReference>
<dbReference type="GO" id="GO:0005737">
    <property type="term" value="C:cytoplasm"/>
    <property type="evidence" value="ECO:0007669"/>
    <property type="project" value="TreeGrafter"/>
</dbReference>
<dbReference type="GO" id="GO:0008999">
    <property type="term" value="F:protein-N-terminal-alanine acetyltransferase activity"/>
    <property type="evidence" value="ECO:0007669"/>
    <property type="project" value="TreeGrafter"/>
</dbReference>
<dbReference type="AlphaFoldDB" id="A0A2D2DU27"/>
<sequence>MTIILQLLGLADLRTLAASRIPDRLAARAAAGALPPAFVAQRALGLLEAGESAGWCASFLILRAHDEMVVGACGFKDIPVDGQVEIGYGVAPACRGQGIATAAVRELARIAFADSAVQRVLAQIDQDNTPSSRVAARLGFAAGHTLIDADGDRLVQWVLGKPA</sequence>
<dbReference type="Pfam" id="PF13302">
    <property type="entry name" value="Acetyltransf_3"/>
    <property type="match status" value="1"/>
</dbReference>
<gene>
    <name evidence="2" type="ORF">CR152_31150</name>
</gene>
<dbReference type="PROSITE" id="PS51186">
    <property type="entry name" value="GNAT"/>
    <property type="match status" value="1"/>
</dbReference>
<dbReference type="InterPro" id="IPR000182">
    <property type="entry name" value="GNAT_dom"/>
</dbReference>
<dbReference type="Proteomes" id="UP000229897">
    <property type="component" value="Chromosome"/>
</dbReference>
<proteinExistence type="predicted"/>
<dbReference type="InterPro" id="IPR016181">
    <property type="entry name" value="Acyl_CoA_acyltransferase"/>
</dbReference>
<dbReference type="GO" id="GO:1990189">
    <property type="term" value="F:protein N-terminal-serine acetyltransferase activity"/>
    <property type="evidence" value="ECO:0007669"/>
    <property type="project" value="TreeGrafter"/>
</dbReference>
<dbReference type="PANTHER" id="PTHR43441">
    <property type="entry name" value="RIBOSOMAL-PROTEIN-SERINE ACETYLTRANSFERASE"/>
    <property type="match status" value="1"/>
</dbReference>
<evidence type="ECO:0000313" key="3">
    <source>
        <dbReference type="Proteomes" id="UP000229897"/>
    </source>
</evidence>
<dbReference type="InterPro" id="IPR051908">
    <property type="entry name" value="Ribosomal_N-acetyltransferase"/>
</dbReference>